<reference evidence="7 8" key="1">
    <citation type="submission" date="2023-07" db="EMBL/GenBank/DDBJ databases">
        <authorList>
            <person name="Girao M."/>
            <person name="Carvalho M.F."/>
        </authorList>
    </citation>
    <scope>NUCLEOTIDE SEQUENCE [LARGE SCALE GENOMIC DNA]</scope>
    <source>
        <strain evidence="7 8">YIM65754</strain>
    </source>
</reference>
<dbReference type="InterPro" id="IPR011547">
    <property type="entry name" value="SLC26A/SulP_dom"/>
</dbReference>
<dbReference type="InterPro" id="IPR036513">
    <property type="entry name" value="STAS_dom_sf"/>
</dbReference>
<dbReference type="RefSeq" id="WP_330132631.1">
    <property type="nucleotide sequence ID" value="NZ_JAUTXY010000002.1"/>
</dbReference>
<comment type="caution">
    <text evidence="7">The sequence shown here is derived from an EMBL/GenBank/DDBJ whole genome shotgun (WGS) entry which is preliminary data.</text>
</comment>
<dbReference type="PANTHER" id="PTHR11814">
    <property type="entry name" value="SULFATE TRANSPORTER"/>
    <property type="match status" value="1"/>
</dbReference>
<evidence type="ECO:0000259" key="6">
    <source>
        <dbReference type="PROSITE" id="PS50801"/>
    </source>
</evidence>
<proteinExistence type="predicted"/>
<gene>
    <name evidence="7" type="ORF">Q7514_04405</name>
</gene>
<evidence type="ECO:0000256" key="5">
    <source>
        <dbReference type="SAM" id="Phobius"/>
    </source>
</evidence>
<dbReference type="InterPro" id="IPR002645">
    <property type="entry name" value="STAS_dom"/>
</dbReference>
<feature type="transmembrane region" description="Helical" evidence="5">
    <location>
        <begin position="205"/>
        <end position="224"/>
    </location>
</feature>
<comment type="subcellular location">
    <subcellularLocation>
        <location evidence="1">Membrane</location>
        <topology evidence="1">Multi-pass membrane protein</topology>
    </subcellularLocation>
</comment>
<evidence type="ECO:0000313" key="7">
    <source>
        <dbReference type="EMBL" id="MEE2056764.1"/>
    </source>
</evidence>
<feature type="transmembrane region" description="Helical" evidence="5">
    <location>
        <begin position="53"/>
        <end position="69"/>
    </location>
</feature>
<feature type="domain" description="STAS" evidence="6">
    <location>
        <begin position="463"/>
        <end position="564"/>
    </location>
</feature>
<evidence type="ECO:0000256" key="1">
    <source>
        <dbReference type="ARBA" id="ARBA00004141"/>
    </source>
</evidence>
<dbReference type="EMBL" id="JAUTXY010000002">
    <property type="protein sequence ID" value="MEE2056764.1"/>
    <property type="molecule type" value="Genomic_DNA"/>
</dbReference>
<name>A0ABU7L5F2_9NOCA</name>
<dbReference type="InterPro" id="IPR001902">
    <property type="entry name" value="SLC26A/SulP_fam"/>
</dbReference>
<dbReference type="Proteomes" id="UP001336020">
    <property type="component" value="Unassembled WGS sequence"/>
</dbReference>
<keyword evidence="4 5" id="KW-0472">Membrane</keyword>
<dbReference type="Pfam" id="PF00916">
    <property type="entry name" value="Sulfate_transp"/>
    <property type="match status" value="1"/>
</dbReference>
<keyword evidence="8" id="KW-1185">Reference proteome</keyword>
<feature type="transmembrane region" description="Helical" evidence="5">
    <location>
        <begin position="356"/>
        <end position="378"/>
    </location>
</feature>
<dbReference type="CDD" id="cd07042">
    <property type="entry name" value="STAS_SulP_like_sulfate_transporter"/>
    <property type="match status" value="1"/>
</dbReference>
<dbReference type="InterPro" id="IPR018045">
    <property type="entry name" value="S04_transporter_CS"/>
</dbReference>
<evidence type="ECO:0000256" key="2">
    <source>
        <dbReference type="ARBA" id="ARBA00022692"/>
    </source>
</evidence>
<evidence type="ECO:0000256" key="4">
    <source>
        <dbReference type="ARBA" id="ARBA00023136"/>
    </source>
</evidence>
<organism evidence="7 8">
    <name type="scientific">Rhodococcus artemisiae</name>
    <dbReference type="NCBI Taxonomy" id="714159"/>
    <lineage>
        <taxon>Bacteria</taxon>
        <taxon>Bacillati</taxon>
        <taxon>Actinomycetota</taxon>
        <taxon>Actinomycetes</taxon>
        <taxon>Mycobacteriales</taxon>
        <taxon>Nocardiaceae</taxon>
        <taxon>Rhodococcus</taxon>
    </lineage>
</organism>
<dbReference type="PROSITE" id="PS01130">
    <property type="entry name" value="SLC26A"/>
    <property type="match status" value="1"/>
</dbReference>
<evidence type="ECO:0000313" key="8">
    <source>
        <dbReference type="Proteomes" id="UP001336020"/>
    </source>
</evidence>
<feature type="transmembrane region" description="Helical" evidence="5">
    <location>
        <begin position="76"/>
        <end position="96"/>
    </location>
</feature>
<dbReference type="SUPFAM" id="SSF52091">
    <property type="entry name" value="SpoIIaa-like"/>
    <property type="match status" value="1"/>
</dbReference>
<sequence>MNHPNATAWPLFGSLQGYRRSWIRPDVIAGLTVWAVLVPEALAYATIAGVPPVVGLYAAIPSLILYAAAGSSRHLVVGPMSATAALSAAIIAPIAGADDGKFIALSAGLAIATGIVGLIAGFARLGFVAAFISEPVLKGFIVGLALTIIIGQVPKLFGIEKTEGNFFVQAWGIIRGLGDTEWRTLTVGAVCLMVVLGFKRWLPLIPGALVAVAVGILAVAVFGLDDKGVAIVGHIDSGLPTLGIPDGLGFHDYTDLLGPAVGVLLIGFAEGLGAAKTYAVKHGYTVDPNRELLGLGAANLGSGFSSGMVVNGSLSKTAVNGGAGARTQVSGLVVAALVVLTLLFLTGLFEQLPDAALAAIVIAAVVELVDFTALRRLYRVWTDRLGSIYGVAAREDFAAAIAAMLGVLLFDTLPGLVIGIGVSMLLLLYRSSRPHVASLVREGDRWVDVTTHPSSDHAAGRTDVLVVRVESGLYFANSDYVHQQIEARCTDETRVVVLDAETSPFIDVSAAQMLFELRDTLADNGVTLRIARDVGQFGDVLGHSNSKVTPIAVYPTVRAAIAGADPIAGTD</sequence>
<dbReference type="Pfam" id="PF01740">
    <property type="entry name" value="STAS"/>
    <property type="match status" value="1"/>
</dbReference>
<protein>
    <submittedName>
        <fullName evidence="7">SulP family inorganic anion transporter</fullName>
    </submittedName>
</protein>
<dbReference type="PROSITE" id="PS50801">
    <property type="entry name" value="STAS"/>
    <property type="match status" value="1"/>
</dbReference>
<feature type="transmembrane region" description="Helical" evidence="5">
    <location>
        <begin position="27"/>
        <end position="47"/>
    </location>
</feature>
<feature type="transmembrane region" description="Helical" evidence="5">
    <location>
        <begin position="330"/>
        <end position="349"/>
    </location>
</feature>
<accession>A0ABU7L5F2</accession>
<keyword evidence="3 5" id="KW-1133">Transmembrane helix</keyword>
<feature type="transmembrane region" description="Helical" evidence="5">
    <location>
        <begin position="135"/>
        <end position="153"/>
    </location>
</feature>
<keyword evidence="2 5" id="KW-0812">Transmembrane</keyword>
<feature type="transmembrane region" description="Helical" evidence="5">
    <location>
        <begin position="102"/>
        <end position="123"/>
    </location>
</feature>
<dbReference type="Gene3D" id="3.30.750.24">
    <property type="entry name" value="STAS domain"/>
    <property type="match status" value="1"/>
</dbReference>
<feature type="transmembrane region" description="Helical" evidence="5">
    <location>
        <begin position="398"/>
        <end position="429"/>
    </location>
</feature>
<evidence type="ECO:0000256" key="3">
    <source>
        <dbReference type="ARBA" id="ARBA00022989"/>
    </source>
</evidence>